<proteinExistence type="predicted"/>
<organism evidence="1 2">
    <name type="scientific">Klebsormidium nitens</name>
    <name type="common">Green alga</name>
    <name type="synonym">Ulothrix nitens</name>
    <dbReference type="NCBI Taxonomy" id="105231"/>
    <lineage>
        <taxon>Eukaryota</taxon>
        <taxon>Viridiplantae</taxon>
        <taxon>Streptophyta</taxon>
        <taxon>Klebsormidiophyceae</taxon>
        <taxon>Klebsormidiales</taxon>
        <taxon>Klebsormidiaceae</taxon>
        <taxon>Klebsormidium</taxon>
    </lineage>
</organism>
<accession>A0A1Y1HN82</accession>
<dbReference type="STRING" id="105231.A0A1Y1HN82"/>
<evidence type="ECO:0000313" key="2">
    <source>
        <dbReference type="Proteomes" id="UP000054558"/>
    </source>
</evidence>
<sequence>MASIQDYPSAFTDSPGVTRQLFLPAETRLSEQNFSKRGGVIPAANWVEDEDDEVLEAANQHSKSFRERVPEMIRPTGERVREGIDRVGKQWGQFLKDPPVVAIEGKRGKKVLGPGGAAGMGCGVGIGAGITGGWGLGIGSGNSLRFVMGVGVGCGVGVGYGYGFGFGSKWVASEKGGNKWLKPDTGD</sequence>
<dbReference type="EMBL" id="DF236995">
    <property type="protein sequence ID" value="GAQ80094.1"/>
    <property type="molecule type" value="Genomic_DNA"/>
</dbReference>
<dbReference type="PANTHER" id="PTHR34201">
    <property type="entry name" value="GLYCINE-RICH PROTEIN"/>
    <property type="match status" value="1"/>
</dbReference>
<dbReference type="PANTHER" id="PTHR34201:SF11">
    <property type="entry name" value="GLYCINE-RICH PROTEIN"/>
    <property type="match status" value="1"/>
</dbReference>
<evidence type="ECO:0000313" key="1">
    <source>
        <dbReference type="EMBL" id="GAQ80094.1"/>
    </source>
</evidence>
<dbReference type="Proteomes" id="UP000054558">
    <property type="component" value="Unassembled WGS sequence"/>
</dbReference>
<keyword evidence="2" id="KW-1185">Reference proteome</keyword>
<reference evidence="1 2" key="1">
    <citation type="journal article" date="2014" name="Nat. Commun.">
        <title>Klebsormidium flaccidum genome reveals primary factors for plant terrestrial adaptation.</title>
        <authorList>
            <person name="Hori K."/>
            <person name="Maruyama F."/>
            <person name="Fujisawa T."/>
            <person name="Togashi T."/>
            <person name="Yamamoto N."/>
            <person name="Seo M."/>
            <person name="Sato S."/>
            <person name="Yamada T."/>
            <person name="Mori H."/>
            <person name="Tajima N."/>
            <person name="Moriyama T."/>
            <person name="Ikeuchi M."/>
            <person name="Watanabe M."/>
            <person name="Wada H."/>
            <person name="Kobayashi K."/>
            <person name="Saito M."/>
            <person name="Masuda T."/>
            <person name="Sasaki-Sekimoto Y."/>
            <person name="Mashiguchi K."/>
            <person name="Awai K."/>
            <person name="Shimojima M."/>
            <person name="Masuda S."/>
            <person name="Iwai M."/>
            <person name="Nobusawa T."/>
            <person name="Narise T."/>
            <person name="Kondo S."/>
            <person name="Saito H."/>
            <person name="Sato R."/>
            <person name="Murakawa M."/>
            <person name="Ihara Y."/>
            <person name="Oshima-Yamada Y."/>
            <person name="Ohtaka K."/>
            <person name="Satoh M."/>
            <person name="Sonobe K."/>
            <person name="Ishii M."/>
            <person name="Ohtani R."/>
            <person name="Kanamori-Sato M."/>
            <person name="Honoki R."/>
            <person name="Miyazaki D."/>
            <person name="Mochizuki H."/>
            <person name="Umetsu J."/>
            <person name="Higashi K."/>
            <person name="Shibata D."/>
            <person name="Kamiya Y."/>
            <person name="Sato N."/>
            <person name="Nakamura Y."/>
            <person name="Tabata S."/>
            <person name="Ida S."/>
            <person name="Kurokawa K."/>
            <person name="Ohta H."/>
        </authorList>
    </citation>
    <scope>NUCLEOTIDE SEQUENCE [LARGE SCALE GENOMIC DNA]</scope>
    <source>
        <strain evidence="1 2">NIES-2285</strain>
    </source>
</reference>
<gene>
    <name evidence="1" type="ORF">KFL_000460050</name>
</gene>
<dbReference type="AlphaFoldDB" id="A0A1Y1HN82"/>
<name>A0A1Y1HN82_KLENI</name>
<protein>
    <submittedName>
        <fullName evidence="1">Uncharacterized protein</fullName>
    </submittedName>
</protein>
<dbReference type="InterPro" id="IPR053288">
    <property type="entry name" value="TGD_Bridge_Protein"/>
</dbReference>